<gene>
    <name evidence="1" type="ORF">BHM03_00018457</name>
</gene>
<reference evidence="1" key="1">
    <citation type="journal article" date="2018" name="Data Brief">
        <title>Genome sequence data from 17 accessions of Ensete ventricosum, a staple food crop for millions in Ethiopia.</title>
        <authorList>
            <person name="Yemataw Z."/>
            <person name="Muzemil S."/>
            <person name="Ambachew D."/>
            <person name="Tripathi L."/>
            <person name="Tesfaye K."/>
            <person name="Chala A."/>
            <person name="Farbos A."/>
            <person name="O'Neill P."/>
            <person name="Moore K."/>
            <person name="Grant M."/>
            <person name="Studholme D.J."/>
        </authorList>
    </citation>
    <scope>NUCLEOTIDE SEQUENCE [LARGE SCALE GENOMIC DNA]</scope>
    <source>
        <tissue evidence="1">Leaf</tissue>
    </source>
</reference>
<protein>
    <submittedName>
        <fullName evidence="1">Uncharacterized protein</fullName>
    </submittedName>
</protein>
<dbReference type="EMBL" id="KV875781">
    <property type="protein sequence ID" value="RZR72902.1"/>
    <property type="molecule type" value="Genomic_DNA"/>
</dbReference>
<name>A0A445MF64_ENSVE</name>
<sequence length="73" mass="8393">MEFMAGRSMSGIADYTKVIDIAMTISKNELLNLPFTTGCRVRRMPRKEIDGRASRRTGCSWIKLKVLIARHRH</sequence>
<evidence type="ECO:0000313" key="1">
    <source>
        <dbReference type="EMBL" id="RZR72902.1"/>
    </source>
</evidence>
<organism evidence="1">
    <name type="scientific">Ensete ventricosum</name>
    <name type="common">Abyssinian banana</name>
    <name type="synonym">Musa ensete</name>
    <dbReference type="NCBI Taxonomy" id="4639"/>
    <lineage>
        <taxon>Eukaryota</taxon>
        <taxon>Viridiplantae</taxon>
        <taxon>Streptophyta</taxon>
        <taxon>Embryophyta</taxon>
        <taxon>Tracheophyta</taxon>
        <taxon>Spermatophyta</taxon>
        <taxon>Magnoliopsida</taxon>
        <taxon>Liliopsida</taxon>
        <taxon>Zingiberales</taxon>
        <taxon>Musaceae</taxon>
        <taxon>Ensete</taxon>
    </lineage>
</organism>
<proteinExistence type="predicted"/>
<dbReference type="Proteomes" id="UP000290560">
    <property type="component" value="Unassembled WGS sequence"/>
</dbReference>
<dbReference type="AlphaFoldDB" id="A0A445MF64"/>
<accession>A0A445MF64</accession>